<dbReference type="InterPro" id="IPR008271">
    <property type="entry name" value="Ser/Thr_kinase_AS"/>
</dbReference>
<dbReference type="InterPro" id="IPR011009">
    <property type="entry name" value="Kinase-like_dom_sf"/>
</dbReference>
<dbReference type="OrthoDB" id="339325at2759"/>
<dbReference type="PANTHER" id="PTHR44329:SF261">
    <property type="entry name" value="ZINC FINGER CONTAINING PROTEIN KINASE-RELATED"/>
    <property type="match status" value="1"/>
</dbReference>
<evidence type="ECO:0000256" key="4">
    <source>
        <dbReference type="ARBA" id="ARBA00022777"/>
    </source>
</evidence>
<feature type="region of interest" description="Disordered" evidence="8">
    <location>
        <begin position="462"/>
        <end position="528"/>
    </location>
</feature>
<accession>A0A2J7ZZY0</accession>
<comment type="similarity">
    <text evidence="1">Belongs to the protein kinase superfamily. TKL Ser/Thr protein kinase family.</text>
</comment>
<organism evidence="10 11">
    <name type="scientific">Tetrabaena socialis</name>
    <dbReference type="NCBI Taxonomy" id="47790"/>
    <lineage>
        <taxon>Eukaryota</taxon>
        <taxon>Viridiplantae</taxon>
        <taxon>Chlorophyta</taxon>
        <taxon>core chlorophytes</taxon>
        <taxon>Chlorophyceae</taxon>
        <taxon>CS clade</taxon>
        <taxon>Chlamydomonadales</taxon>
        <taxon>Tetrabaenaceae</taxon>
        <taxon>Tetrabaena</taxon>
    </lineage>
</organism>
<feature type="compositionally biased region" description="Low complexity" evidence="8">
    <location>
        <begin position="505"/>
        <end position="524"/>
    </location>
</feature>
<dbReference type="GO" id="GO:0005524">
    <property type="term" value="F:ATP binding"/>
    <property type="evidence" value="ECO:0007669"/>
    <property type="project" value="UniProtKB-UniRule"/>
</dbReference>
<dbReference type="Pfam" id="PF00023">
    <property type="entry name" value="Ank"/>
    <property type="match status" value="1"/>
</dbReference>
<dbReference type="InterPro" id="IPR017441">
    <property type="entry name" value="Protein_kinase_ATP_BS"/>
</dbReference>
<evidence type="ECO:0000256" key="5">
    <source>
        <dbReference type="ARBA" id="ARBA00022840"/>
    </source>
</evidence>
<keyword evidence="11" id="KW-1185">Reference proteome</keyword>
<name>A0A2J7ZZY0_9CHLO</name>
<comment type="caution">
    <text evidence="10">The sequence shown here is derived from an EMBL/GenBank/DDBJ whole genome shotgun (WGS) entry which is preliminary data.</text>
</comment>
<dbReference type="PROSITE" id="PS00108">
    <property type="entry name" value="PROTEIN_KINASE_ST"/>
    <property type="match status" value="1"/>
</dbReference>
<evidence type="ECO:0000256" key="6">
    <source>
        <dbReference type="PROSITE-ProRule" id="PRU00023"/>
    </source>
</evidence>
<dbReference type="InterPro" id="IPR002110">
    <property type="entry name" value="Ankyrin_rpt"/>
</dbReference>
<sequence>MQQQRAAMASRRPLMRSPGGPVLRPHRGPAGPPRHQQALAPCAASRRRQRLLPDCEDIRAGALLGGPEALFLMLAGAAAADEARVRLQRGAFGEQARRGSLLPSDATARQLLGVEGIHPDRADEDGCTWLHLACGQGGGDARPGLVGLLLERGAHADVRCHKGRTPRMVAVGKPRSEADAAARLDCLELLRRHGADLELRDIRGRTLLMMAVEARSSLAVVEWLLARGLQPDAVDNVGKTILQYSHKDHRPIRDAVERALKQQQQQQHHQQQHWESTPSALSHGKGPSGRGKGTHEGRSVSVAGATAAAVVAAPVSCEVQYGRIIGEGGFARVYEGRFRGSPVAIKEARPTEPHAMLLREADLLQRLPRHPCIAEFVGRMTRGDGVRALVVARYKGDLGEALKSGLEPAQRFAIAVQVATGLSFLHSHSIVHCDLKPNNVLLTGQKEAKLCDFGLSRLVRPPPAADGPSVAGKGSPDGAAGPAPQLCREEELPLLRSRGSGPDPGASDTGPGASASASSSGGSALDESMAIGGEPLALNPWFQPPEVLRGEPPGEKADVWSLGVLLYMLAAWTTVDGYRTALGRNMTLEHLANLRLADRLLPQGGGGGLGPEVAALLADCLAHDPQCRPTATEVVVRLEGMRSKKLPRPTGRG</sequence>
<dbReference type="SUPFAM" id="SSF56112">
    <property type="entry name" value="Protein kinase-like (PK-like)"/>
    <property type="match status" value="1"/>
</dbReference>
<keyword evidence="3 7" id="KW-0547">Nucleotide-binding</keyword>
<keyword evidence="5 7" id="KW-0067">ATP-binding</keyword>
<dbReference type="Gene3D" id="3.30.200.20">
    <property type="entry name" value="Phosphorylase Kinase, domain 1"/>
    <property type="match status" value="1"/>
</dbReference>
<feature type="repeat" description="ANK" evidence="6">
    <location>
        <begin position="203"/>
        <end position="236"/>
    </location>
</feature>
<dbReference type="Proteomes" id="UP000236333">
    <property type="component" value="Unassembled WGS sequence"/>
</dbReference>
<dbReference type="PROSITE" id="PS50297">
    <property type="entry name" value="ANK_REP_REGION"/>
    <property type="match status" value="1"/>
</dbReference>
<dbReference type="SMART" id="SM00248">
    <property type="entry name" value="ANK"/>
    <property type="match status" value="3"/>
</dbReference>
<dbReference type="PANTHER" id="PTHR44329">
    <property type="entry name" value="SERINE/THREONINE-PROTEIN KINASE TNNI3K-RELATED"/>
    <property type="match status" value="1"/>
</dbReference>
<feature type="binding site" evidence="7">
    <location>
        <position position="346"/>
    </location>
    <ligand>
        <name>ATP</name>
        <dbReference type="ChEBI" id="CHEBI:30616"/>
    </ligand>
</feature>
<dbReference type="SMART" id="SM00220">
    <property type="entry name" value="S_TKc"/>
    <property type="match status" value="1"/>
</dbReference>
<evidence type="ECO:0000256" key="7">
    <source>
        <dbReference type="PROSITE-ProRule" id="PRU10141"/>
    </source>
</evidence>
<evidence type="ECO:0000256" key="3">
    <source>
        <dbReference type="ARBA" id="ARBA00022741"/>
    </source>
</evidence>
<gene>
    <name evidence="10" type="ORF">TSOC_007887</name>
</gene>
<dbReference type="PIRSF" id="PIRSF000654">
    <property type="entry name" value="Integrin-linked_kinase"/>
    <property type="match status" value="1"/>
</dbReference>
<dbReference type="InterPro" id="IPR000719">
    <property type="entry name" value="Prot_kinase_dom"/>
</dbReference>
<evidence type="ECO:0000256" key="8">
    <source>
        <dbReference type="SAM" id="MobiDB-lite"/>
    </source>
</evidence>
<protein>
    <submittedName>
        <fullName evidence="10">Putative serine/threonine-protein kinase</fullName>
    </submittedName>
</protein>
<reference evidence="10 11" key="1">
    <citation type="journal article" date="2017" name="Mol. Biol. Evol.">
        <title>The 4-celled Tetrabaena socialis nuclear genome reveals the essential components for genetic control of cell number at the origin of multicellularity in the volvocine lineage.</title>
        <authorList>
            <person name="Featherston J."/>
            <person name="Arakaki Y."/>
            <person name="Hanschen E.R."/>
            <person name="Ferris P.J."/>
            <person name="Michod R.E."/>
            <person name="Olson B.J.S.C."/>
            <person name="Nozaki H."/>
            <person name="Durand P.M."/>
        </authorList>
    </citation>
    <scope>NUCLEOTIDE SEQUENCE [LARGE SCALE GENOMIC DNA]</scope>
    <source>
        <strain evidence="10 11">NIES-571</strain>
    </source>
</reference>
<feature type="region of interest" description="Disordered" evidence="8">
    <location>
        <begin position="259"/>
        <end position="299"/>
    </location>
</feature>
<dbReference type="InterPro" id="IPR036770">
    <property type="entry name" value="Ankyrin_rpt-contain_sf"/>
</dbReference>
<keyword evidence="6" id="KW-0040">ANK repeat</keyword>
<dbReference type="SUPFAM" id="SSF48403">
    <property type="entry name" value="Ankyrin repeat"/>
    <property type="match status" value="1"/>
</dbReference>
<dbReference type="EMBL" id="PGGS01000277">
    <property type="protein sequence ID" value="PNH05823.1"/>
    <property type="molecule type" value="Genomic_DNA"/>
</dbReference>
<dbReference type="Gene3D" id="1.25.40.20">
    <property type="entry name" value="Ankyrin repeat-containing domain"/>
    <property type="match status" value="1"/>
</dbReference>
<evidence type="ECO:0000313" key="11">
    <source>
        <dbReference type="Proteomes" id="UP000236333"/>
    </source>
</evidence>
<evidence type="ECO:0000259" key="9">
    <source>
        <dbReference type="PROSITE" id="PS50011"/>
    </source>
</evidence>
<keyword evidence="4 10" id="KW-0418">Kinase</keyword>
<evidence type="ECO:0000256" key="2">
    <source>
        <dbReference type="ARBA" id="ARBA00022679"/>
    </source>
</evidence>
<dbReference type="Gene3D" id="1.10.510.10">
    <property type="entry name" value="Transferase(Phosphotransferase) domain 1"/>
    <property type="match status" value="1"/>
</dbReference>
<dbReference type="PROSITE" id="PS00107">
    <property type="entry name" value="PROTEIN_KINASE_ATP"/>
    <property type="match status" value="1"/>
</dbReference>
<dbReference type="PROSITE" id="PS50011">
    <property type="entry name" value="PROTEIN_KINASE_DOM"/>
    <property type="match status" value="1"/>
</dbReference>
<dbReference type="AlphaFoldDB" id="A0A2J7ZZY0"/>
<dbReference type="GO" id="GO:0004674">
    <property type="term" value="F:protein serine/threonine kinase activity"/>
    <property type="evidence" value="ECO:0007669"/>
    <property type="project" value="TreeGrafter"/>
</dbReference>
<keyword evidence="2" id="KW-0808">Transferase</keyword>
<feature type="repeat" description="ANK" evidence="6">
    <location>
        <begin position="125"/>
        <end position="161"/>
    </location>
</feature>
<dbReference type="PROSITE" id="PS50088">
    <property type="entry name" value="ANK_REPEAT"/>
    <property type="match status" value="2"/>
</dbReference>
<evidence type="ECO:0000313" key="10">
    <source>
        <dbReference type="EMBL" id="PNH05823.1"/>
    </source>
</evidence>
<dbReference type="InterPro" id="IPR051681">
    <property type="entry name" value="Ser/Thr_Kinases-Pseudokinases"/>
</dbReference>
<evidence type="ECO:0000256" key="1">
    <source>
        <dbReference type="ARBA" id="ARBA00005843"/>
    </source>
</evidence>
<feature type="region of interest" description="Disordered" evidence="8">
    <location>
        <begin position="1"/>
        <end position="36"/>
    </location>
</feature>
<proteinExistence type="inferred from homology"/>
<feature type="domain" description="Protein kinase" evidence="9">
    <location>
        <begin position="319"/>
        <end position="641"/>
    </location>
</feature>
<dbReference type="Pfam" id="PF00069">
    <property type="entry name" value="Pkinase"/>
    <property type="match status" value="2"/>
</dbReference>